<dbReference type="KEGG" id="psoj:PHYSODRAFT_513011"/>
<organism evidence="4 5">
    <name type="scientific">Phytophthora sojae (strain P6497)</name>
    <name type="common">Soybean stem and root rot agent</name>
    <name type="synonym">Phytophthora megasperma f. sp. glycines</name>
    <dbReference type="NCBI Taxonomy" id="1094619"/>
    <lineage>
        <taxon>Eukaryota</taxon>
        <taxon>Sar</taxon>
        <taxon>Stramenopiles</taxon>
        <taxon>Oomycota</taxon>
        <taxon>Peronosporomycetes</taxon>
        <taxon>Peronosporales</taxon>
        <taxon>Peronosporaceae</taxon>
        <taxon>Phytophthora</taxon>
    </lineage>
</organism>
<dbReference type="Proteomes" id="UP000002640">
    <property type="component" value="Unassembled WGS sequence"/>
</dbReference>
<dbReference type="SUPFAM" id="SSF52058">
    <property type="entry name" value="L domain-like"/>
    <property type="match status" value="1"/>
</dbReference>
<dbReference type="InterPro" id="IPR032675">
    <property type="entry name" value="LRR_dom_sf"/>
</dbReference>
<protein>
    <recommendedName>
        <fullName evidence="3">Protein kinase domain-containing protein</fullName>
    </recommendedName>
</protein>
<dbReference type="PROSITE" id="PS00108">
    <property type="entry name" value="PROTEIN_KINASE_ST"/>
    <property type="match status" value="1"/>
</dbReference>
<dbReference type="GeneID" id="20659418"/>
<dbReference type="AlphaFoldDB" id="G4ZR95"/>
<dbReference type="SMART" id="SM00220">
    <property type="entry name" value="S_TKc"/>
    <property type="match status" value="1"/>
</dbReference>
<dbReference type="GO" id="GO:0004674">
    <property type="term" value="F:protein serine/threonine kinase activity"/>
    <property type="evidence" value="ECO:0007669"/>
    <property type="project" value="TreeGrafter"/>
</dbReference>
<dbReference type="InterPro" id="IPR011009">
    <property type="entry name" value="Kinase-like_dom_sf"/>
</dbReference>
<sequence>LAGGNKSDRVTRGVVSSVDFRPDFAIEAIQAADVAIVSLNMSAAVARLPPFLPATTTRLRLENDLLTGFPTLALLPLQSLSHLNLDSNWIEDVDVSAYSNSLVSLSLRANDMHSFEGYFPKLHTLDLSHNRFSAIPESVVLFRHLKTLRMKGNAPLSRDFTAIQADFLRNLTWDLEEEDFDALSGCDSDLQQIHGLSVCIADATERPSASGALMRSNTPVERKLYSYSYSCPGYYSGGVLAGCVVGTANTNESYASVWQDPQLLAIQLKADEIEDVRKIGGGAYADVWLVKYRGTQLLASKRLRKVFETQQNTQNFLEEIKMVANFDHPNIVKLVGAAWMTESDLQALSEYMVGGDLREFLIYPHTPRTWAARKLEIATDVIEALVYLHSFIPPIVHRDLKSRNILLSREMRAKLTDFGVSRIMSEENTMTQGVGTSRWEAPEVLAGKEDYNQAADIFSFGVVLSELDTHAIPYEDARGPSNNPLANVAILQMIAVGAIRPSFSPHCPPDIRALANRCLAHDPDDRPTAPEVAYALRTLTL</sequence>
<dbReference type="SMR" id="G4ZR95"/>
<dbReference type="PANTHER" id="PTHR44329">
    <property type="entry name" value="SERINE/THREONINE-PROTEIN KINASE TNNI3K-RELATED"/>
    <property type="match status" value="1"/>
</dbReference>
<dbReference type="InterPro" id="IPR000719">
    <property type="entry name" value="Prot_kinase_dom"/>
</dbReference>
<dbReference type="Gene3D" id="1.10.510.10">
    <property type="entry name" value="Transferase(Phosphotransferase) domain 1"/>
    <property type="match status" value="1"/>
</dbReference>
<proteinExistence type="predicted"/>
<dbReference type="SMART" id="SM00369">
    <property type="entry name" value="LRR_TYP"/>
    <property type="match status" value="2"/>
</dbReference>
<dbReference type="InParanoid" id="G4ZR95"/>
<evidence type="ECO:0000313" key="4">
    <source>
        <dbReference type="EMBL" id="EGZ13780.1"/>
    </source>
</evidence>
<reference evidence="4 5" key="1">
    <citation type="journal article" date="2006" name="Science">
        <title>Phytophthora genome sequences uncover evolutionary origins and mechanisms of pathogenesis.</title>
        <authorList>
            <person name="Tyler B.M."/>
            <person name="Tripathy S."/>
            <person name="Zhang X."/>
            <person name="Dehal P."/>
            <person name="Jiang R.H."/>
            <person name="Aerts A."/>
            <person name="Arredondo F.D."/>
            <person name="Baxter L."/>
            <person name="Bensasson D."/>
            <person name="Beynon J.L."/>
            <person name="Chapman J."/>
            <person name="Damasceno C.M."/>
            <person name="Dorrance A.E."/>
            <person name="Dou D."/>
            <person name="Dickerman A.W."/>
            <person name="Dubchak I.L."/>
            <person name="Garbelotto M."/>
            <person name="Gijzen M."/>
            <person name="Gordon S.G."/>
            <person name="Govers F."/>
            <person name="Grunwald N.J."/>
            <person name="Huang W."/>
            <person name="Ivors K.L."/>
            <person name="Jones R.W."/>
            <person name="Kamoun S."/>
            <person name="Krampis K."/>
            <person name="Lamour K.H."/>
            <person name="Lee M.K."/>
            <person name="McDonald W.H."/>
            <person name="Medina M."/>
            <person name="Meijer H.J."/>
            <person name="Nordberg E.K."/>
            <person name="Maclean D.J."/>
            <person name="Ospina-Giraldo M.D."/>
            <person name="Morris P.F."/>
            <person name="Phuntumart V."/>
            <person name="Putnam N.H."/>
            <person name="Rash S."/>
            <person name="Rose J.K."/>
            <person name="Sakihama Y."/>
            <person name="Salamov A.A."/>
            <person name="Savidor A."/>
            <person name="Scheuring C.F."/>
            <person name="Smith B.M."/>
            <person name="Sobral B.W."/>
            <person name="Terry A."/>
            <person name="Torto-Alalibo T.A."/>
            <person name="Win J."/>
            <person name="Xu Z."/>
            <person name="Zhang H."/>
            <person name="Grigoriev I.V."/>
            <person name="Rokhsar D.S."/>
            <person name="Boore J.L."/>
        </authorList>
    </citation>
    <scope>NUCLEOTIDE SEQUENCE [LARGE SCALE GENOMIC DNA]</scope>
    <source>
        <strain evidence="4 5">P6497</strain>
    </source>
</reference>
<dbReference type="InterPro" id="IPR003591">
    <property type="entry name" value="Leu-rich_rpt_typical-subtyp"/>
</dbReference>
<feature type="domain" description="Protein kinase" evidence="3">
    <location>
        <begin position="273"/>
        <end position="541"/>
    </location>
</feature>
<dbReference type="PANTHER" id="PTHR44329:SF214">
    <property type="entry name" value="PROTEIN KINASE DOMAIN-CONTAINING PROTEIN"/>
    <property type="match status" value="1"/>
</dbReference>
<dbReference type="Pfam" id="PF00069">
    <property type="entry name" value="Pkinase"/>
    <property type="match status" value="1"/>
</dbReference>
<dbReference type="InterPro" id="IPR001611">
    <property type="entry name" value="Leu-rich_rpt"/>
</dbReference>
<dbReference type="GO" id="GO:0005524">
    <property type="term" value="F:ATP binding"/>
    <property type="evidence" value="ECO:0007669"/>
    <property type="project" value="InterPro"/>
</dbReference>
<accession>G4ZR95</accession>
<dbReference type="PROSITE" id="PS50011">
    <property type="entry name" value="PROTEIN_KINASE_DOM"/>
    <property type="match status" value="1"/>
</dbReference>
<evidence type="ECO:0000256" key="2">
    <source>
        <dbReference type="ARBA" id="ARBA00022737"/>
    </source>
</evidence>
<dbReference type="STRING" id="1094619.G4ZR95"/>
<dbReference type="PROSITE" id="PS51450">
    <property type="entry name" value="LRR"/>
    <property type="match status" value="1"/>
</dbReference>
<feature type="non-terminal residue" evidence="4">
    <location>
        <position position="1"/>
    </location>
</feature>
<dbReference type="InterPro" id="IPR008271">
    <property type="entry name" value="Ser/Thr_kinase_AS"/>
</dbReference>
<keyword evidence="5" id="KW-1185">Reference proteome</keyword>
<dbReference type="InterPro" id="IPR051681">
    <property type="entry name" value="Ser/Thr_Kinases-Pseudokinases"/>
</dbReference>
<evidence type="ECO:0000259" key="3">
    <source>
        <dbReference type="PROSITE" id="PS50011"/>
    </source>
</evidence>
<dbReference type="RefSeq" id="XP_009531209.1">
    <property type="nucleotide sequence ID" value="XM_009532914.1"/>
</dbReference>
<evidence type="ECO:0000256" key="1">
    <source>
        <dbReference type="ARBA" id="ARBA00022614"/>
    </source>
</evidence>
<dbReference type="SUPFAM" id="SSF56112">
    <property type="entry name" value="Protein kinase-like (PK-like)"/>
    <property type="match status" value="1"/>
</dbReference>
<dbReference type="Gene3D" id="3.80.10.10">
    <property type="entry name" value="Ribonuclease Inhibitor"/>
    <property type="match status" value="1"/>
</dbReference>
<dbReference type="EMBL" id="JH159156">
    <property type="protein sequence ID" value="EGZ13780.1"/>
    <property type="molecule type" value="Genomic_DNA"/>
</dbReference>
<name>G4ZR95_PHYSP</name>
<keyword evidence="1" id="KW-0433">Leucine-rich repeat</keyword>
<keyword evidence="2" id="KW-0677">Repeat</keyword>
<evidence type="ECO:0000313" key="5">
    <source>
        <dbReference type="Proteomes" id="UP000002640"/>
    </source>
</evidence>
<gene>
    <name evidence="4" type="ORF">PHYSODRAFT_513011</name>
</gene>